<feature type="repeat" description="WD" evidence="1">
    <location>
        <begin position="12"/>
        <end position="37"/>
    </location>
</feature>
<gene>
    <name evidence="2" type="ORF">PPENT_87.1.T1180060</name>
</gene>
<reference evidence="2" key="1">
    <citation type="submission" date="2021-01" db="EMBL/GenBank/DDBJ databases">
        <authorList>
            <consortium name="Genoscope - CEA"/>
            <person name="William W."/>
        </authorList>
    </citation>
    <scope>NUCLEOTIDE SEQUENCE</scope>
</reference>
<dbReference type="PANTHER" id="PTHR19920:SF0">
    <property type="entry name" value="CYTOSOLIC IRON-SULFUR PROTEIN ASSEMBLY PROTEIN CIAO1-RELATED"/>
    <property type="match status" value="1"/>
</dbReference>
<evidence type="ECO:0000256" key="1">
    <source>
        <dbReference type="PROSITE-ProRule" id="PRU00221"/>
    </source>
</evidence>
<dbReference type="OrthoDB" id="7875889at2759"/>
<dbReference type="Pfam" id="PF00400">
    <property type="entry name" value="WD40"/>
    <property type="match status" value="3"/>
</dbReference>
<name>A0A8S1XBX2_9CILI</name>
<dbReference type="PANTHER" id="PTHR19920">
    <property type="entry name" value="WD40 PROTEIN CIAO1"/>
    <property type="match status" value="1"/>
</dbReference>
<dbReference type="AlphaFoldDB" id="A0A8S1XBX2"/>
<evidence type="ECO:0000313" key="2">
    <source>
        <dbReference type="EMBL" id="CAD8198302.1"/>
    </source>
</evidence>
<dbReference type="GO" id="GO:0097361">
    <property type="term" value="C:cytosolic [4Fe-4S] assembly targeting complex"/>
    <property type="evidence" value="ECO:0007669"/>
    <property type="project" value="TreeGrafter"/>
</dbReference>
<dbReference type="InterPro" id="IPR001680">
    <property type="entry name" value="WD40_rpt"/>
</dbReference>
<proteinExistence type="predicted"/>
<dbReference type="EMBL" id="CAJJDO010000118">
    <property type="protein sequence ID" value="CAD8198302.1"/>
    <property type="molecule type" value="Genomic_DNA"/>
</dbReference>
<keyword evidence="3" id="KW-1185">Reference proteome</keyword>
<accession>A0A8S1XBX2</accession>
<dbReference type="PROSITE" id="PS50082">
    <property type="entry name" value="WD_REPEATS_2"/>
    <property type="match status" value="2"/>
</dbReference>
<feature type="repeat" description="WD" evidence="1">
    <location>
        <begin position="100"/>
        <end position="141"/>
    </location>
</feature>
<dbReference type="SMART" id="SM00320">
    <property type="entry name" value="WD40"/>
    <property type="match status" value="3"/>
</dbReference>
<protein>
    <submittedName>
        <fullName evidence="2">Uncharacterized protein</fullName>
    </submittedName>
</protein>
<evidence type="ECO:0000313" key="3">
    <source>
        <dbReference type="Proteomes" id="UP000689195"/>
    </source>
</evidence>
<organism evidence="2 3">
    <name type="scientific">Paramecium pentaurelia</name>
    <dbReference type="NCBI Taxonomy" id="43138"/>
    <lineage>
        <taxon>Eukaryota</taxon>
        <taxon>Sar</taxon>
        <taxon>Alveolata</taxon>
        <taxon>Ciliophora</taxon>
        <taxon>Intramacronucleata</taxon>
        <taxon>Oligohymenophorea</taxon>
        <taxon>Peniculida</taxon>
        <taxon>Parameciidae</taxon>
        <taxon>Paramecium</taxon>
    </lineage>
</organism>
<keyword evidence="1" id="KW-0853">WD repeat</keyword>
<sequence>MSFHQLKLVKEVTCLYFSRKNNCFISGSRDKTLRLWKEFSNSEWGCIQILEGNSFCINCVIMNQYEDQILSSRDDNKIKVWMQVSLLSSQQPQSKCYQTLQDHKKDVYSLSLNQASTMLVSGSYDKTIIIYDMDDQQQWKLKQVIQNDYENWYIQYVQLMIN</sequence>
<dbReference type="Proteomes" id="UP000689195">
    <property type="component" value="Unassembled WGS sequence"/>
</dbReference>
<dbReference type="PROSITE" id="PS50294">
    <property type="entry name" value="WD_REPEATS_REGION"/>
    <property type="match status" value="1"/>
</dbReference>
<dbReference type="GO" id="GO:0016226">
    <property type="term" value="P:iron-sulfur cluster assembly"/>
    <property type="evidence" value="ECO:0007669"/>
    <property type="project" value="TreeGrafter"/>
</dbReference>
<comment type="caution">
    <text evidence="2">The sequence shown here is derived from an EMBL/GenBank/DDBJ whole genome shotgun (WGS) entry which is preliminary data.</text>
</comment>